<protein>
    <recommendedName>
        <fullName evidence="11">Auxin efflux carrier component</fullName>
    </recommendedName>
</protein>
<keyword evidence="3" id="KW-0813">Transport</keyword>
<feature type="transmembrane region" description="Helical" evidence="9">
    <location>
        <begin position="20"/>
        <end position="39"/>
    </location>
</feature>
<name>A0A7S2ALW3_9CHLO</name>
<feature type="transmembrane region" description="Helical" evidence="9">
    <location>
        <begin position="76"/>
        <end position="99"/>
    </location>
</feature>
<gene>
    <name evidence="10" type="ORF">PPRO1471_LOCUS2027</name>
</gene>
<keyword evidence="6 9" id="KW-0472">Membrane</keyword>
<dbReference type="InterPro" id="IPR004776">
    <property type="entry name" value="Mem_transp_PIN-like"/>
</dbReference>
<organism evidence="10">
    <name type="scientific">Pycnococcus provasolii</name>
    <dbReference type="NCBI Taxonomy" id="41880"/>
    <lineage>
        <taxon>Eukaryota</taxon>
        <taxon>Viridiplantae</taxon>
        <taxon>Chlorophyta</taxon>
        <taxon>Pseudoscourfieldiophyceae</taxon>
        <taxon>Pseudoscourfieldiales</taxon>
        <taxon>Pycnococcaceae</taxon>
        <taxon>Pycnococcus</taxon>
    </lineage>
</organism>
<evidence type="ECO:0000256" key="7">
    <source>
        <dbReference type="ARBA" id="ARBA00025100"/>
    </source>
</evidence>
<proteinExistence type="inferred from homology"/>
<evidence type="ECO:0000256" key="2">
    <source>
        <dbReference type="ARBA" id="ARBA00004308"/>
    </source>
</evidence>
<dbReference type="GO" id="GO:0080162">
    <property type="term" value="P:endoplasmic reticulum to cytosol auxin transport"/>
    <property type="evidence" value="ECO:0007669"/>
    <property type="project" value="InterPro"/>
</dbReference>
<feature type="transmembrane region" description="Helical" evidence="9">
    <location>
        <begin position="51"/>
        <end position="70"/>
    </location>
</feature>
<evidence type="ECO:0000256" key="9">
    <source>
        <dbReference type="SAM" id="Phobius"/>
    </source>
</evidence>
<dbReference type="EMBL" id="HBGR01003043">
    <property type="protein sequence ID" value="CAD9371448.1"/>
    <property type="molecule type" value="Transcribed_RNA"/>
</dbReference>
<comment type="function">
    <text evidence="7">Involved in cellular auxin homeostasis by regulating auxin metabolism. Regulates intracellular auxin accumulation at the endoplasmic reticulum and thus auxin availability for nuclear auxin signaling.</text>
</comment>
<feature type="transmembrane region" description="Helical" evidence="9">
    <location>
        <begin position="150"/>
        <end position="170"/>
    </location>
</feature>
<evidence type="ECO:0000256" key="6">
    <source>
        <dbReference type="ARBA" id="ARBA00023136"/>
    </source>
</evidence>
<comment type="similarity">
    <text evidence="8">Belongs to the auxin efflux carrier (TC 2.A.69.2) family.</text>
</comment>
<feature type="transmembrane region" description="Helical" evidence="9">
    <location>
        <begin position="111"/>
        <end position="138"/>
    </location>
</feature>
<evidence type="ECO:0000256" key="8">
    <source>
        <dbReference type="ARBA" id="ARBA00025752"/>
    </source>
</evidence>
<keyword evidence="4 9" id="KW-0812">Transmembrane</keyword>
<keyword evidence="5 9" id="KW-1133">Transmembrane helix</keyword>
<reference evidence="10" key="1">
    <citation type="submission" date="2021-01" db="EMBL/GenBank/DDBJ databases">
        <authorList>
            <person name="Corre E."/>
            <person name="Pelletier E."/>
            <person name="Niang G."/>
            <person name="Scheremetjew M."/>
            <person name="Finn R."/>
            <person name="Kale V."/>
            <person name="Holt S."/>
            <person name="Cochrane G."/>
            <person name="Meng A."/>
            <person name="Brown T."/>
            <person name="Cohen L."/>
        </authorList>
    </citation>
    <scope>NUCLEOTIDE SEQUENCE</scope>
    <source>
        <strain evidence="10">RCC733</strain>
    </source>
</reference>
<dbReference type="Pfam" id="PF03547">
    <property type="entry name" value="Mem_trans"/>
    <property type="match status" value="1"/>
</dbReference>
<accession>A0A7S2ALW3</accession>
<evidence type="ECO:0000256" key="1">
    <source>
        <dbReference type="ARBA" id="ARBA00004141"/>
    </source>
</evidence>
<dbReference type="InterPro" id="IPR045033">
    <property type="entry name" value="PILS1/3/4/5/7"/>
</dbReference>
<comment type="subcellular location">
    <subcellularLocation>
        <location evidence="2">Endomembrane system</location>
    </subcellularLocation>
    <subcellularLocation>
        <location evidence="1">Membrane</location>
        <topology evidence="1">Multi-pass membrane protein</topology>
    </subcellularLocation>
</comment>
<sequence>MGTTRAALLALPPAASTVAAAWAKLVSVCALGLVGVPASSRAATAKGVSNAAFNVMFPALLFTSTAAVVRAQPAEALATCIVGAGVQITASAAFGYCVAKTLNLEGRTFRETVVASAFGNATTIPLLLLSGIASAGILPPDVNATTLTGFLSIYQVGWSVCLWTVAAAYLQGENSDTSFTGVCKRLATPPSMASLTGLAVGFTPAPVYNLLTGHLDASEGVLMSTVSHAWADALGFLGTGAQPALAMVLALSLAGGGTASAEDGDVDGGDDDDDAIVPDVLARQLVGTLVVRCLCLPVFTGIVDSVHGASSTFGTAGAAVRAVLVLEGCQPTAQVLVLLSQVQGTRSDATRIARLLLLQYVLALPAMVAWAGYLL</sequence>
<evidence type="ECO:0008006" key="11">
    <source>
        <dbReference type="Google" id="ProtNLM"/>
    </source>
</evidence>
<dbReference type="AlphaFoldDB" id="A0A7S2ALW3"/>
<evidence type="ECO:0000256" key="4">
    <source>
        <dbReference type="ARBA" id="ARBA00022692"/>
    </source>
</evidence>
<dbReference type="GO" id="GO:0012505">
    <property type="term" value="C:endomembrane system"/>
    <property type="evidence" value="ECO:0007669"/>
    <property type="project" value="UniProtKB-SubCell"/>
</dbReference>
<evidence type="ECO:0000256" key="3">
    <source>
        <dbReference type="ARBA" id="ARBA00022448"/>
    </source>
</evidence>
<evidence type="ECO:0000313" key="10">
    <source>
        <dbReference type="EMBL" id="CAD9371448.1"/>
    </source>
</evidence>
<feature type="transmembrane region" description="Helical" evidence="9">
    <location>
        <begin position="355"/>
        <end position="373"/>
    </location>
</feature>
<dbReference type="PANTHER" id="PTHR31651">
    <property type="match status" value="1"/>
</dbReference>
<dbReference type="GO" id="GO:0016020">
    <property type="term" value="C:membrane"/>
    <property type="evidence" value="ECO:0007669"/>
    <property type="project" value="UniProtKB-SubCell"/>
</dbReference>
<evidence type="ECO:0000256" key="5">
    <source>
        <dbReference type="ARBA" id="ARBA00022989"/>
    </source>
</evidence>
<dbReference type="PANTHER" id="PTHR31651:SF36">
    <property type="entry name" value="AUXIN EFFLUX CARRIER FAMILY PROTEIN"/>
    <property type="match status" value="1"/>
</dbReference>